<sequence>IINYGSESRISNSPSLEISGTVPSRKILPIPEEDSSSTSAKAEINIDYDDVYFDEEFDYDSTAQTVKEMNKKVASQLVKIGDDSDSDEPIDSNHPIHDILLREEIARLERISNSPGNSTPTPQTKAGYHDDGESNEVKSDDDNDSSDFTCSDDDEPGYYYDLS</sequence>
<reference evidence="1" key="1">
    <citation type="submission" date="2021-06" db="EMBL/GenBank/DDBJ databases">
        <authorList>
            <person name="Kallberg Y."/>
            <person name="Tangrot J."/>
            <person name="Rosling A."/>
        </authorList>
    </citation>
    <scope>NUCLEOTIDE SEQUENCE</scope>
    <source>
        <strain evidence="1">MA461A</strain>
    </source>
</reference>
<accession>A0ACA9SMN9</accession>
<feature type="non-terminal residue" evidence="1">
    <location>
        <position position="1"/>
    </location>
</feature>
<gene>
    <name evidence="1" type="ORF">RPERSI_LOCUS32504</name>
</gene>
<evidence type="ECO:0000313" key="1">
    <source>
        <dbReference type="EMBL" id="CAG8842852.1"/>
    </source>
</evidence>
<feature type="non-terminal residue" evidence="1">
    <location>
        <position position="163"/>
    </location>
</feature>
<dbReference type="EMBL" id="CAJVQC010135941">
    <property type="protein sequence ID" value="CAG8842852.1"/>
    <property type="molecule type" value="Genomic_DNA"/>
</dbReference>
<protein>
    <submittedName>
        <fullName evidence="1">31960_t:CDS:1</fullName>
    </submittedName>
</protein>
<comment type="caution">
    <text evidence="1">The sequence shown here is derived from an EMBL/GenBank/DDBJ whole genome shotgun (WGS) entry which is preliminary data.</text>
</comment>
<dbReference type="Proteomes" id="UP000789920">
    <property type="component" value="Unassembled WGS sequence"/>
</dbReference>
<organism evidence="1 2">
    <name type="scientific">Racocetra persica</name>
    <dbReference type="NCBI Taxonomy" id="160502"/>
    <lineage>
        <taxon>Eukaryota</taxon>
        <taxon>Fungi</taxon>
        <taxon>Fungi incertae sedis</taxon>
        <taxon>Mucoromycota</taxon>
        <taxon>Glomeromycotina</taxon>
        <taxon>Glomeromycetes</taxon>
        <taxon>Diversisporales</taxon>
        <taxon>Gigasporaceae</taxon>
        <taxon>Racocetra</taxon>
    </lineage>
</organism>
<evidence type="ECO:0000313" key="2">
    <source>
        <dbReference type="Proteomes" id="UP000789920"/>
    </source>
</evidence>
<name>A0ACA9SMN9_9GLOM</name>
<keyword evidence="2" id="KW-1185">Reference proteome</keyword>
<proteinExistence type="predicted"/>